<name>A0ABV1HFJ0_9FIRM</name>
<keyword evidence="2" id="KW-1185">Reference proteome</keyword>
<dbReference type="RefSeq" id="WP_353531012.1">
    <property type="nucleotide sequence ID" value="NZ_JBBMEX010000009.1"/>
</dbReference>
<reference evidence="1 2" key="1">
    <citation type="submission" date="2024-03" db="EMBL/GenBank/DDBJ databases">
        <title>Human intestinal bacterial collection.</title>
        <authorList>
            <person name="Pauvert C."/>
            <person name="Hitch T.C.A."/>
            <person name="Clavel T."/>
        </authorList>
    </citation>
    <scope>NUCLEOTIDE SEQUENCE [LARGE SCALE GENOMIC DNA]</scope>
    <source>
        <strain evidence="1 2">CLA-AA-H185</strain>
    </source>
</reference>
<gene>
    <name evidence="1" type="ORF">WMO43_09605</name>
</gene>
<evidence type="ECO:0000313" key="2">
    <source>
        <dbReference type="Proteomes" id="UP001454489"/>
    </source>
</evidence>
<protein>
    <submittedName>
        <fullName evidence="1">Uncharacterized protein</fullName>
    </submittedName>
</protein>
<accession>A0ABV1HFJ0</accession>
<evidence type="ECO:0000313" key="1">
    <source>
        <dbReference type="EMBL" id="MEQ2558122.1"/>
    </source>
</evidence>
<comment type="caution">
    <text evidence="1">The sequence shown here is derived from an EMBL/GenBank/DDBJ whole genome shotgun (WGS) entry which is preliminary data.</text>
</comment>
<dbReference type="EMBL" id="JBBMEX010000009">
    <property type="protein sequence ID" value="MEQ2558122.1"/>
    <property type="molecule type" value="Genomic_DNA"/>
</dbReference>
<proteinExistence type="predicted"/>
<organism evidence="1 2">
    <name type="scientific">Maccoyibacter intestinihominis</name>
    <dbReference type="NCBI Taxonomy" id="3133499"/>
    <lineage>
        <taxon>Bacteria</taxon>
        <taxon>Bacillati</taxon>
        <taxon>Bacillota</taxon>
        <taxon>Clostridia</taxon>
        <taxon>Lachnospirales</taxon>
        <taxon>Lachnospiraceae</taxon>
        <taxon>Maccoyibacter</taxon>
    </lineage>
</organism>
<sequence>MNNAELLVEIEKLLDRKLEEKLDQQLEVKLEEKLDRMLDEKLDEKLDKKLDEKLDAKFKEELGPIRQDIQELKTAVQHTNMRLDVDVVPRLQTIESCYLDTYERYKDGAEDIENLKGDMELVKGILQEHSRELQRMSAR</sequence>
<dbReference type="Proteomes" id="UP001454489">
    <property type="component" value="Unassembled WGS sequence"/>
</dbReference>